<feature type="transmembrane region" description="Helical" evidence="2">
    <location>
        <begin position="430"/>
        <end position="449"/>
    </location>
</feature>
<keyword evidence="4" id="KW-1185">Reference proteome</keyword>
<feature type="transmembrane region" description="Helical" evidence="2">
    <location>
        <begin position="192"/>
        <end position="211"/>
    </location>
</feature>
<gene>
    <name evidence="3" type="ORF">PHAECO_LOCUS12888</name>
</gene>
<feature type="region of interest" description="Disordered" evidence="1">
    <location>
        <begin position="277"/>
        <end position="336"/>
    </location>
</feature>
<dbReference type="AlphaFoldDB" id="A0A9P0GTA0"/>
<feature type="transmembrane region" description="Helical" evidence="2">
    <location>
        <begin position="488"/>
        <end position="511"/>
    </location>
</feature>
<dbReference type="PANTHER" id="PTHR11360:SF8">
    <property type="entry name" value="BCDNA.LD28120-RELATED"/>
    <property type="match status" value="1"/>
</dbReference>
<feature type="transmembrane region" description="Helical" evidence="2">
    <location>
        <begin position="517"/>
        <end position="537"/>
    </location>
</feature>
<reference evidence="3" key="2">
    <citation type="submission" date="2022-10" db="EMBL/GenBank/DDBJ databases">
        <authorList>
            <consortium name="ENA_rothamsted_submissions"/>
            <consortium name="culmorum"/>
            <person name="King R."/>
        </authorList>
    </citation>
    <scope>NUCLEOTIDE SEQUENCE</scope>
</reference>
<feature type="transmembrane region" description="Helical" evidence="2">
    <location>
        <begin position="167"/>
        <end position="186"/>
    </location>
</feature>
<feature type="transmembrane region" description="Helical" evidence="2">
    <location>
        <begin position="398"/>
        <end position="418"/>
    </location>
</feature>
<feature type="transmembrane region" description="Helical" evidence="2">
    <location>
        <begin position="362"/>
        <end position="386"/>
    </location>
</feature>
<feature type="compositionally biased region" description="Basic and acidic residues" evidence="1">
    <location>
        <begin position="298"/>
        <end position="307"/>
    </location>
</feature>
<keyword evidence="2" id="KW-1133">Transmembrane helix</keyword>
<name>A0A9P0GTA0_PHACE</name>
<feature type="transmembrane region" description="Helical" evidence="2">
    <location>
        <begin position="104"/>
        <end position="128"/>
    </location>
</feature>
<feature type="transmembrane region" description="Helical" evidence="2">
    <location>
        <begin position="455"/>
        <end position="476"/>
    </location>
</feature>
<sequence>MSVGQTVISTNKKQKKRERLRVGEPGFESPDGGWAWLILVACGISNLVSFPIFQQYGLVFKEKFKTQGISSTEIVTIINTCIAFNTGAGLLNGPVFKRFTTRKVGIFSAVLLVGCLIMCAFCRSFWMYIIFFSIGYGGAFGLLESANALAMNTYFGKKRRIATGLSWTITAVGPVVCPYIVIALMSKFGMEGTILLFSGVSMHSLVCSLLLQPVHWHTKFRDEATGSKLLTFPSKQDSGKLSRISSAIFQSQYLENDTGAFTSESPMMLVGSKLSLTSEHENKPRNRSNSTLKHPNHHGNEDRERKSSVIQSPISETQEKTAVDIEEEKETDTMLEKPEKQPLGFWQQIIQDFDFALLKDPVYVNLMLGLTMTNFVELNFGLLTPVIMAELNFQHHQIAIFMSLLAGFDILFRFLVSIVADKVKISNRNFYLLGITVMMIGRTVFMHTHTYTMSLVAAAIIGSGKALRTIFLILVIPSHVPLERLPAAYGLQYAFSLLFFVIGGPIAGWIRETVGNYFIQIHMLNILTYATIISWLLEGRISTYLKNKKLRKNETNPT</sequence>
<dbReference type="InterPro" id="IPR011701">
    <property type="entry name" value="MFS"/>
</dbReference>
<protein>
    <recommendedName>
        <fullName evidence="5">Monocarboxylate transporter</fullName>
    </recommendedName>
</protein>
<keyword evidence="2" id="KW-0472">Membrane</keyword>
<dbReference type="InterPro" id="IPR050327">
    <property type="entry name" value="Proton-linked_MCT"/>
</dbReference>
<dbReference type="PANTHER" id="PTHR11360">
    <property type="entry name" value="MONOCARBOXYLATE TRANSPORTER"/>
    <property type="match status" value="1"/>
</dbReference>
<dbReference type="Pfam" id="PF07690">
    <property type="entry name" value="MFS_1"/>
    <property type="match status" value="2"/>
</dbReference>
<reference evidence="3" key="1">
    <citation type="submission" date="2022-01" db="EMBL/GenBank/DDBJ databases">
        <authorList>
            <person name="King R."/>
        </authorList>
    </citation>
    <scope>NUCLEOTIDE SEQUENCE</scope>
</reference>
<evidence type="ECO:0008006" key="5">
    <source>
        <dbReference type="Google" id="ProtNLM"/>
    </source>
</evidence>
<evidence type="ECO:0000256" key="2">
    <source>
        <dbReference type="SAM" id="Phobius"/>
    </source>
</evidence>
<dbReference type="CDD" id="cd17352">
    <property type="entry name" value="MFS_MCT_SLC16"/>
    <property type="match status" value="1"/>
</dbReference>
<accession>A0A9P0GTA0</accession>
<dbReference type="InterPro" id="IPR036259">
    <property type="entry name" value="MFS_trans_sf"/>
</dbReference>
<dbReference type="GO" id="GO:0008028">
    <property type="term" value="F:monocarboxylic acid transmembrane transporter activity"/>
    <property type="evidence" value="ECO:0007669"/>
    <property type="project" value="TreeGrafter"/>
</dbReference>
<evidence type="ECO:0000313" key="3">
    <source>
        <dbReference type="EMBL" id="CAH1183232.1"/>
    </source>
</evidence>
<dbReference type="FunFam" id="1.20.1250.20:FF:000383">
    <property type="entry name" value="Blast:Monocarboxylate transporter 13"/>
    <property type="match status" value="1"/>
</dbReference>
<organism evidence="3 4">
    <name type="scientific">Phaedon cochleariae</name>
    <name type="common">Mustard beetle</name>
    <dbReference type="NCBI Taxonomy" id="80249"/>
    <lineage>
        <taxon>Eukaryota</taxon>
        <taxon>Metazoa</taxon>
        <taxon>Ecdysozoa</taxon>
        <taxon>Arthropoda</taxon>
        <taxon>Hexapoda</taxon>
        <taxon>Insecta</taxon>
        <taxon>Pterygota</taxon>
        <taxon>Neoptera</taxon>
        <taxon>Endopterygota</taxon>
        <taxon>Coleoptera</taxon>
        <taxon>Polyphaga</taxon>
        <taxon>Cucujiformia</taxon>
        <taxon>Chrysomeloidea</taxon>
        <taxon>Chrysomelidae</taxon>
        <taxon>Chrysomelinae</taxon>
        <taxon>Chrysomelini</taxon>
        <taxon>Phaedon</taxon>
    </lineage>
</organism>
<feature type="transmembrane region" description="Helical" evidence="2">
    <location>
        <begin position="34"/>
        <end position="53"/>
    </location>
</feature>
<dbReference type="Proteomes" id="UP001153737">
    <property type="component" value="Chromosome 9"/>
</dbReference>
<evidence type="ECO:0000256" key="1">
    <source>
        <dbReference type="SAM" id="MobiDB-lite"/>
    </source>
</evidence>
<dbReference type="EMBL" id="OU896715">
    <property type="protein sequence ID" value="CAH1183232.1"/>
    <property type="molecule type" value="Genomic_DNA"/>
</dbReference>
<dbReference type="Gene3D" id="1.20.1250.20">
    <property type="entry name" value="MFS general substrate transporter like domains"/>
    <property type="match status" value="2"/>
</dbReference>
<proteinExistence type="predicted"/>
<dbReference type="SUPFAM" id="SSF103473">
    <property type="entry name" value="MFS general substrate transporter"/>
    <property type="match status" value="1"/>
</dbReference>
<evidence type="ECO:0000313" key="4">
    <source>
        <dbReference type="Proteomes" id="UP001153737"/>
    </source>
</evidence>
<dbReference type="OrthoDB" id="410267at2759"/>
<keyword evidence="2" id="KW-0812">Transmembrane</keyword>